<accession>A0A419SK51</accession>
<name>A0A419SK51_9BACL</name>
<keyword evidence="2" id="KW-1185">Reference proteome</keyword>
<organism evidence="1 2">
    <name type="scientific">Ammoniphilus oxalaticus</name>
    <dbReference type="NCBI Taxonomy" id="66863"/>
    <lineage>
        <taxon>Bacteria</taxon>
        <taxon>Bacillati</taxon>
        <taxon>Bacillota</taxon>
        <taxon>Bacilli</taxon>
        <taxon>Bacillales</taxon>
        <taxon>Paenibacillaceae</taxon>
        <taxon>Aneurinibacillus group</taxon>
        <taxon>Ammoniphilus</taxon>
    </lineage>
</organism>
<reference evidence="1 2" key="1">
    <citation type="submission" date="2016-08" db="EMBL/GenBank/DDBJ databases">
        <title>Novel Firmicute Genomes.</title>
        <authorList>
            <person name="Poppleton D.I."/>
            <person name="Gribaldo S."/>
        </authorList>
    </citation>
    <scope>NUCLEOTIDE SEQUENCE [LARGE SCALE GENOMIC DNA]</scope>
    <source>
        <strain evidence="1 2">RAOx-1</strain>
    </source>
</reference>
<dbReference type="PROSITE" id="PS51257">
    <property type="entry name" value="PROKAR_LIPOPROTEIN"/>
    <property type="match status" value="1"/>
</dbReference>
<proteinExistence type="predicted"/>
<evidence type="ECO:0008006" key="3">
    <source>
        <dbReference type="Google" id="ProtNLM"/>
    </source>
</evidence>
<dbReference type="EMBL" id="MCHY01000008">
    <property type="protein sequence ID" value="RKD24357.1"/>
    <property type="molecule type" value="Genomic_DNA"/>
</dbReference>
<dbReference type="OrthoDB" id="2680290at2"/>
<comment type="caution">
    <text evidence="1">The sequence shown here is derived from an EMBL/GenBank/DDBJ whole genome shotgun (WGS) entry which is preliminary data.</text>
</comment>
<evidence type="ECO:0000313" key="1">
    <source>
        <dbReference type="EMBL" id="RKD24357.1"/>
    </source>
</evidence>
<sequence length="162" mass="18977">MLKYTTGLLFIFIFILSGCGSQLTDENDRNKGQHAEQDQLFVKVLETKTAVVLQLSEELEEQLQAMQSEDEWHEATEHMKQVQQDILFHWNELHNDYRPQHQTLRKAKEDLKAILTDYRDGLSLEISGMDTADAMEMKLGFQKTTKAREKMRQFKEQLAESR</sequence>
<dbReference type="Proteomes" id="UP000284219">
    <property type="component" value="Unassembled WGS sequence"/>
</dbReference>
<evidence type="ECO:0000313" key="2">
    <source>
        <dbReference type="Proteomes" id="UP000284219"/>
    </source>
</evidence>
<dbReference type="RefSeq" id="WP_120189654.1">
    <property type="nucleotide sequence ID" value="NZ_MCHY01000008.1"/>
</dbReference>
<gene>
    <name evidence="1" type="ORF">BEP19_08155</name>
</gene>
<dbReference type="AlphaFoldDB" id="A0A419SK51"/>
<protein>
    <recommendedName>
        <fullName evidence="3">Lipoprotein</fullName>
    </recommendedName>
</protein>